<gene>
    <name evidence="1" type="ORF">KF715C_ch6280</name>
</gene>
<sequence>MQVFDASSMIYAWDNYPIEQFPGLWRWMADRVAQGVIRMSEVAVEEVGHKVPECVTWLRDAGLQKVPVTEAILLEAFRIKGLLEIEEDKYGAGVDENDLYIIATAKLHGCELVTDEAFQPSLSKLKRNWKIPAVCNMEGVQTPWIDFLDYIKRSQAVFG</sequence>
<reference evidence="1 2" key="1">
    <citation type="submission" date="2015-11" db="EMBL/GenBank/DDBJ databases">
        <title>Complete genome sequencing of a biphenyl-degrading bacterium, Pseudomonas putida KF715 (=NBRC110667).</title>
        <authorList>
            <person name="Suenaga H."/>
            <person name="Fujihara N."/>
            <person name="Watanabe T."/>
            <person name="Hirose J."/>
            <person name="Kimura N."/>
            <person name="Yamazoe A."/>
            <person name="Hosoyama A."/>
            <person name="Shimodaira J."/>
            <person name="Furukawa K."/>
        </authorList>
    </citation>
    <scope>NUCLEOTIDE SEQUENCE [LARGE SCALE GENOMIC DNA]</scope>
    <source>
        <strain evidence="1 2">KF715</strain>
    </source>
</reference>
<organism evidence="1 2">
    <name type="scientific">Pseudomonas putida</name>
    <name type="common">Arthrobacter siderocapsulatus</name>
    <dbReference type="NCBI Taxonomy" id="303"/>
    <lineage>
        <taxon>Bacteria</taxon>
        <taxon>Pseudomonadati</taxon>
        <taxon>Pseudomonadota</taxon>
        <taxon>Gammaproteobacteria</taxon>
        <taxon>Pseudomonadales</taxon>
        <taxon>Pseudomonadaceae</taxon>
        <taxon>Pseudomonas</taxon>
    </lineage>
</organism>
<evidence type="ECO:0000313" key="1">
    <source>
        <dbReference type="EMBL" id="BAW21201.1"/>
    </source>
</evidence>
<dbReference type="Proteomes" id="UP000218731">
    <property type="component" value="Chromosome 1"/>
</dbReference>
<dbReference type="SUPFAM" id="SSF88723">
    <property type="entry name" value="PIN domain-like"/>
    <property type="match status" value="1"/>
</dbReference>
<dbReference type="InterPro" id="IPR029060">
    <property type="entry name" value="PIN-like_dom_sf"/>
</dbReference>
<protein>
    <submittedName>
        <fullName evidence="1">Putative nucleic acid-binding protein, contains PIN domain</fullName>
    </submittedName>
</protein>
<dbReference type="Gene3D" id="3.40.50.1010">
    <property type="entry name" value="5'-nuclease"/>
    <property type="match status" value="1"/>
</dbReference>
<evidence type="ECO:0000313" key="2">
    <source>
        <dbReference type="Proteomes" id="UP000218731"/>
    </source>
</evidence>
<proteinExistence type="predicted"/>
<dbReference type="RefSeq" id="WP_031691572.1">
    <property type="nucleotide sequence ID" value="NZ_AP015029.1"/>
</dbReference>
<dbReference type="Pfam" id="PF14367">
    <property type="entry name" value="DUF4411"/>
    <property type="match status" value="1"/>
</dbReference>
<dbReference type="AlphaFoldDB" id="A0A1L7N6X2"/>
<name>A0A1L7N6X2_PSEPU</name>
<dbReference type="InterPro" id="IPR016541">
    <property type="entry name" value="UCP008505"/>
</dbReference>
<accession>A0A1L7N6X2</accession>
<dbReference type="EMBL" id="AP015029">
    <property type="protein sequence ID" value="BAW21201.1"/>
    <property type="molecule type" value="Genomic_DNA"/>
</dbReference>